<organism evidence="2 3">
    <name type="scientific">Vibrio furnissii</name>
    <dbReference type="NCBI Taxonomy" id="29494"/>
    <lineage>
        <taxon>Bacteria</taxon>
        <taxon>Pseudomonadati</taxon>
        <taxon>Pseudomonadota</taxon>
        <taxon>Gammaproteobacteria</taxon>
        <taxon>Vibrionales</taxon>
        <taxon>Vibrionaceae</taxon>
        <taxon>Vibrio</taxon>
    </lineage>
</organism>
<dbReference type="Proteomes" id="UP000051221">
    <property type="component" value="Unassembled WGS sequence"/>
</dbReference>
<feature type="domain" description="DUF4123" evidence="1">
    <location>
        <begin position="10"/>
        <end position="121"/>
    </location>
</feature>
<evidence type="ECO:0000313" key="3">
    <source>
        <dbReference type="Proteomes" id="UP000051221"/>
    </source>
</evidence>
<dbReference type="AlphaFoldDB" id="A0A0Q2R6I3"/>
<dbReference type="InParanoid" id="A0A0Q2R6I3"/>
<keyword evidence="3" id="KW-1185">Reference proteome</keyword>
<proteinExistence type="predicted"/>
<comment type="caution">
    <text evidence="2">The sequence shown here is derived from an EMBL/GenBank/DDBJ whole genome shotgun (WGS) entry which is preliminary data.</text>
</comment>
<evidence type="ECO:0000259" key="1">
    <source>
        <dbReference type="Pfam" id="PF13503"/>
    </source>
</evidence>
<protein>
    <recommendedName>
        <fullName evidence="1">DUF4123 domain-containing protein</fullName>
    </recommendedName>
</protein>
<dbReference type="EMBL" id="LKHS01000001">
    <property type="protein sequence ID" value="KQH87725.1"/>
    <property type="molecule type" value="Genomic_DNA"/>
</dbReference>
<sequence length="176" mass="20266">MNSEEKNYLLVVDTLRVTDAKKICAQEAKEWEPLYLGTDWQPQISNSPIWIKVNPLDELWQRWENDLNWATSAIIFVYQNDKNIEDVVKSLQKNITARSEDGRLFLYRFYSPYTLSVVAKYGDEDVINATLGLTESACFSPSLSDEYVSSIVRNTHRDLGQKQLSLPSALIEELLQ</sequence>
<reference evidence="2 3" key="1">
    <citation type="submission" date="2015-08" db="EMBL/GenBank/DDBJ databases">
        <title>Antibacterial properties of a collection of Vibrionaceae strains.</title>
        <authorList>
            <person name="Giubergia S."/>
        </authorList>
    </citation>
    <scope>NUCLEOTIDE SEQUENCE [LARGE SCALE GENOMIC DNA]</scope>
    <source>
        <strain evidence="2 3">S0821</strain>
    </source>
</reference>
<gene>
    <name evidence="2" type="ORF">AMR76_00015</name>
</gene>
<dbReference type="InterPro" id="IPR025391">
    <property type="entry name" value="DUF4123"/>
</dbReference>
<accession>A0A0Q2R6I3</accession>
<name>A0A0Q2R6I3_VIBFU</name>
<dbReference type="RefSeq" id="WP_055464885.1">
    <property type="nucleotide sequence ID" value="NZ_JAKNQA010000061.1"/>
</dbReference>
<evidence type="ECO:0000313" key="2">
    <source>
        <dbReference type="EMBL" id="KQH87725.1"/>
    </source>
</evidence>
<dbReference type="Pfam" id="PF13503">
    <property type="entry name" value="DUF4123"/>
    <property type="match status" value="1"/>
</dbReference>